<dbReference type="GO" id="GO:0016740">
    <property type="term" value="F:transferase activity"/>
    <property type="evidence" value="ECO:0007669"/>
    <property type="project" value="UniProtKB-KW"/>
</dbReference>
<dbReference type="OrthoDB" id="9773927at2"/>
<dbReference type="EMBL" id="VMSO01000011">
    <property type="protein sequence ID" value="KAA8501181.1"/>
    <property type="molecule type" value="Genomic_DNA"/>
</dbReference>
<evidence type="ECO:0000313" key="2">
    <source>
        <dbReference type="Proteomes" id="UP000322025"/>
    </source>
</evidence>
<keyword evidence="2" id="KW-1185">Reference proteome</keyword>
<dbReference type="Proteomes" id="UP000322025">
    <property type="component" value="Unassembled WGS sequence"/>
</dbReference>
<keyword evidence="1" id="KW-0808">Transferase</keyword>
<evidence type="ECO:0000313" key="1">
    <source>
        <dbReference type="EMBL" id="KAA8501181.1"/>
    </source>
</evidence>
<dbReference type="InterPro" id="IPR039498">
    <property type="entry name" value="NTP_transf_5"/>
</dbReference>
<gene>
    <name evidence="1" type="ORF">FNY66_09750</name>
</gene>
<organism evidence="1 2">
    <name type="scientific">Mediterraneibacter catenae</name>
    <dbReference type="NCBI Taxonomy" id="2594882"/>
    <lineage>
        <taxon>Bacteria</taxon>
        <taxon>Bacillati</taxon>
        <taxon>Bacillota</taxon>
        <taxon>Clostridia</taxon>
        <taxon>Lachnospirales</taxon>
        <taxon>Lachnospiraceae</taxon>
        <taxon>Mediterraneibacter</taxon>
    </lineage>
</organism>
<name>A0A5M9I0W2_9FIRM</name>
<sequence>MEKSAVNERMLEALRCFLNGEKVTWEDGMSAEDWKDFFSLCQYHQILPMIYDTVYGCPAFVTFPQQEVQAVKGQVIRQVMIQSRKTEEFLILYKELLRAGLTPVVVKGIICRNMYREPDYRCSGDEDVLIPKEQFGKCHDIFLANGMKPLNPDKDPEAEGEVPYYKDRGALHIELHKELFASESEAYGDLNELFAGVYERMIQEEIGGVKIYTMSHTDHLFYLILHAFKHFLHSGFGIRQVCDIVLYAESYGGDVDWEYILEKCRGIHADVFAASLFDIGRKELDFDPEKACWPESWSSMETDSADLLEDLLAGGVFGDSSMSRKHSSNITLQAVTEDKKGKKAGASLLHSLFPDRRYMEKNYAYLKEYPFLLPAAWASRIRKYLKETKQTSGNDARESIEIGNHRVDLMKKYKIIQ</sequence>
<comment type="caution">
    <text evidence="1">The sequence shown here is derived from an EMBL/GenBank/DDBJ whole genome shotgun (WGS) entry which is preliminary data.</text>
</comment>
<dbReference type="AlphaFoldDB" id="A0A5M9I0W2"/>
<protein>
    <submittedName>
        <fullName evidence="1">Nucleotidyltransferase family protein</fullName>
    </submittedName>
</protein>
<proteinExistence type="predicted"/>
<reference evidence="1" key="1">
    <citation type="submission" date="2019-07" db="EMBL/GenBank/DDBJ databases">
        <authorList>
            <person name="Wongkuna S."/>
            <person name="Scaria J."/>
        </authorList>
    </citation>
    <scope>NUCLEOTIDE SEQUENCE [LARGE SCALE GENOMIC DNA]</scope>
    <source>
        <strain evidence="1">SW178</strain>
    </source>
</reference>
<accession>A0A5M9I0W2</accession>
<dbReference type="RefSeq" id="WP_150311007.1">
    <property type="nucleotide sequence ID" value="NZ_VMSO01000011.1"/>
</dbReference>
<dbReference type="Pfam" id="PF14907">
    <property type="entry name" value="NTP_transf_5"/>
    <property type="match status" value="1"/>
</dbReference>